<keyword evidence="3" id="KW-1185">Reference proteome</keyword>
<dbReference type="Proteomes" id="UP000315295">
    <property type="component" value="Unassembled WGS sequence"/>
</dbReference>
<dbReference type="EMBL" id="VIEB01001773">
    <property type="protein sequence ID" value="TQD70523.1"/>
    <property type="molecule type" value="Genomic_DNA"/>
</dbReference>
<comment type="caution">
    <text evidence="2">The sequence shown here is derived from an EMBL/GenBank/DDBJ whole genome shotgun (WGS) entry which is preliminary data.</text>
</comment>
<accession>A0A540K8J1</accession>
<sequence>MSEYMQLIRRKVFVVNLDHAADALPYPFREQTFIVLDKQLIVREFSHGEPHVEATGKRPHENLSSGVKKELGRMNRGLPSNLLSACRKP</sequence>
<proteinExistence type="predicted"/>
<evidence type="ECO:0000256" key="1">
    <source>
        <dbReference type="SAM" id="MobiDB-lite"/>
    </source>
</evidence>
<protein>
    <submittedName>
        <fullName evidence="2">Uncharacterized protein</fullName>
    </submittedName>
</protein>
<organism evidence="2 3">
    <name type="scientific">Malus baccata</name>
    <name type="common">Siberian crab apple</name>
    <name type="synonym">Pyrus baccata</name>
    <dbReference type="NCBI Taxonomy" id="106549"/>
    <lineage>
        <taxon>Eukaryota</taxon>
        <taxon>Viridiplantae</taxon>
        <taxon>Streptophyta</taxon>
        <taxon>Embryophyta</taxon>
        <taxon>Tracheophyta</taxon>
        <taxon>Spermatophyta</taxon>
        <taxon>Magnoliopsida</taxon>
        <taxon>eudicotyledons</taxon>
        <taxon>Gunneridae</taxon>
        <taxon>Pentapetalae</taxon>
        <taxon>rosids</taxon>
        <taxon>fabids</taxon>
        <taxon>Rosales</taxon>
        <taxon>Rosaceae</taxon>
        <taxon>Amygdaloideae</taxon>
        <taxon>Maleae</taxon>
        <taxon>Malus</taxon>
    </lineage>
</organism>
<reference evidence="2 3" key="1">
    <citation type="journal article" date="2019" name="G3 (Bethesda)">
        <title>Sequencing of a Wild Apple (Malus baccata) Genome Unravels the Differences Between Cultivated and Wild Apple Species Regarding Disease Resistance and Cold Tolerance.</title>
        <authorList>
            <person name="Chen X."/>
        </authorList>
    </citation>
    <scope>NUCLEOTIDE SEQUENCE [LARGE SCALE GENOMIC DNA]</scope>
    <source>
        <strain evidence="3">cv. Shandingzi</strain>
        <tissue evidence="2">Leaves</tissue>
    </source>
</reference>
<name>A0A540K8J1_MALBA</name>
<gene>
    <name evidence="2" type="ORF">C1H46_043940</name>
</gene>
<evidence type="ECO:0000313" key="2">
    <source>
        <dbReference type="EMBL" id="TQD70523.1"/>
    </source>
</evidence>
<evidence type="ECO:0000313" key="3">
    <source>
        <dbReference type="Proteomes" id="UP000315295"/>
    </source>
</evidence>
<feature type="region of interest" description="Disordered" evidence="1">
    <location>
        <begin position="50"/>
        <end position="73"/>
    </location>
</feature>
<dbReference type="AlphaFoldDB" id="A0A540K8J1"/>